<proteinExistence type="predicted"/>
<accession>A0A8J3QIK5</accession>
<evidence type="ECO:0000313" key="3">
    <source>
        <dbReference type="Proteomes" id="UP000612899"/>
    </source>
</evidence>
<dbReference type="EMBL" id="BONY01000079">
    <property type="protein sequence ID" value="GIH09891.1"/>
    <property type="molecule type" value="Genomic_DNA"/>
</dbReference>
<gene>
    <name evidence="2" type="ORF">Rhe02_79580</name>
</gene>
<evidence type="ECO:0008006" key="4">
    <source>
        <dbReference type="Google" id="ProtNLM"/>
    </source>
</evidence>
<evidence type="ECO:0000256" key="1">
    <source>
        <dbReference type="SAM" id="MobiDB-lite"/>
    </source>
</evidence>
<comment type="caution">
    <text evidence="2">The sequence shown here is derived from an EMBL/GenBank/DDBJ whole genome shotgun (WGS) entry which is preliminary data.</text>
</comment>
<evidence type="ECO:0000313" key="2">
    <source>
        <dbReference type="EMBL" id="GIH09891.1"/>
    </source>
</evidence>
<dbReference type="AlphaFoldDB" id="A0A8J3QIK5"/>
<protein>
    <recommendedName>
        <fullName evidence="4">Cytochrome P450</fullName>
    </recommendedName>
</protein>
<reference evidence="2" key="1">
    <citation type="submission" date="2021-01" db="EMBL/GenBank/DDBJ databases">
        <title>Whole genome shotgun sequence of Rhizocola hellebori NBRC 109834.</title>
        <authorList>
            <person name="Komaki H."/>
            <person name="Tamura T."/>
        </authorList>
    </citation>
    <scope>NUCLEOTIDE SEQUENCE</scope>
    <source>
        <strain evidence="2">NBRC 109834</strain>
    </source>
</reference>
<dbReference type="Proteomes" id="UP000612899">
    <property type="component" value="Unassembled WGS sequence"/>
</dbReference>
<keyword evidence="3" id="KW-1185">Reference proteome</keyword>
<feature type="compositionally biased region" description="Low complexity" evidence="1">
    <location>
        <begin position="220"/>
        <end position="238"/>
    </location>
</feature>
<organism evidence="2 3">
    <name type="scientific">Rhizocola hellebori</name>
    <dbReference type="NCBI Taxonomy" id="1392758"/>
    <lineage>
        <taxon>Bacteria</taxon>
        <taxon>Bacillati</taxon>
        <taxon>Actinomycetota</taxon>
        <taxon>Actinomycetes</taxon>
        <taxon>Micromonosporales</taxon>
        <taxon>Micromonosporaceae</taxon>
        <taxon>Rhizocola</taxon>
    </lineage>
</organism>
<name>A0A8J3QIK5_9ACTN</name>
<sequence length="269" mass="28219">MLSDIAAVNETFGIYFLLMQLTDMAAVQAAFANEKLFPPPAAPGAVYWLRSRVARFSHGPEHAHRRALAVAEIARVDPSHAARLAVSRIAAGDSVRQAIIKAFSLVPDKCVDLIIDVAPSYFDPSRPTQSLEPLLDLLGRDEATAARIGVLVQACEATAALVDNDLVPPARTTKRVAPDGTLITLDLSELPFGAPPRECPGKDLALTIASAIVEARRDAAPNTPAAGDAATPAAGDAAISGKSSPSFAMMPRFPRNRDDQGSGHAGGTL</sequence>
<feature type="region of interest" description="Disordered" evidence="1">
    <location>
        <begin position="219"/>
        <end position="269"/>
    </location>
</feature>